<keyword evidence="2" id="KW-0472">Membrane</keyword>
<dbReference type="STRING" id="546871.SAMN04488543_1531"/>
<keyword evidence="2" id="KW-0812">Transmembrane</keyword>
<dbReference type="EMBL" id="LT629749">
    <property type="protein sequence ID" value="SDS33525.1"/>
    <property type="molecule type" value="Genomic_DNA"/>
</dbReference>
<evidence type="ECO:0000313" key="4">
    <source>
        <dbReference type="Proteomes" id="UP000199092"/>
    </source>
</evidence>
<proteinExistence type="predicted"/>
<sequence>MSEQTTTGAPGPWRSGSRWEPLTGPAEAAVRAAPGTGTGTRGRRPSRLLVLLFSVLALGGGAGGLAAARSSAPTPDPVPAVPAAAAPGERGDQPVGGRDHRGGSGRHGGPDVGDGWASGDDSGSGHPQDGSAGVGA</sequence>
<dbReference type="Proteomes" id="UP000199092">
    <property type="component" value="Chromosome I"/>
</dbReference>
<organism evidence="3 4">
    <name type="scientific">Friedmanniella luteola</name>
    <dbReference type="NCBI Taxonomy" id="546871"/>
    <lineage>
        <taxon>Bacteria</taxon>
        <taxon>Bacillati</taxon>
        <taxon>Actinomycetota</taxon>
        <taxon>Actinomycetes</taxon>
        <taxon>Propionibacteriales</taxon>
        <taxon>Nocardioidaceae</taxon>
        <taxon>Friedmanniella</taxon>
    </lineage>
</organism>
<keyword evidence="4" id="KW-1185">Reference proteome</keyword>
<gene>
    <name evidence="3" type="ORF">SAMN04488543_1531</name>
</gene>
<dbReference type="RefSeq" id="WP_091411679.1">
    <property type="nucleotide sequence ID" value="NZ_LT629749.1"/>
</dbReference>
<reference evidence="3 4" key="1">
    <citation type="submission" date="2016-10" db="EMBL/GenBank/DDBJ databases">
        <authorList>
            <person name="de Groot N.N."/>
        </authorList>
    </citation>
    <scope>NUCLEOTIDE SEQUENCE [LARGE SCALE GENOMIC DNA]</scope>
    <source>
        <strain evidence="3 4">DSM 21741</strain>
    </source>
</reference>
<feature type="region of interest" description="Disordered" evidence="1">
    <location>
        <begin position="63"/>
        <end position="136"/>
    </location>
</feature>
<evidence type="ECO:0000313" key="3">
    <source>
        <dbReference type="EMBL" id="SDS33525.1"/>
    </source>
</evidence>
<feature type="transmembrane region" description="Helical" evidence="2">
    <location>
        <begin position="48"/>
        <end position="68"/>
    </location>
</feature>
<feature type="region of interest" description="Disordered" evidence="1">
    <location>
        <begin position="1"/>
        <end position="46"/>
    </location>
</feature>
<dbReference type="AlphaFoldDB" id="A0A1H1RCW2"/>
<feature type="compositionally biased region" description="Low complexity" evidence="1">
    <location>
        <begin position="113"/>
        <end position="125"/>
    </location>
</feature>
<keyword evidence="2" id="KW-1133">Transmembrane helix</keyword>
<evidence type="ECO:0000256" key="1">
    <source>
        <dbReference type="SAM" id="MobiDB-lite"/>
    </source>
</evidence>
<name>A0A1H1RCW2_9ACTN</name>
<accession>A0A1H1RCW2</accession>
<feature type="compositionally biased region" description="Basic and acidic residues" evidence="1">
    <location>
        <begin position="89"/>
        <end position="102"/>
    </location>
</feature>
<evidence type="ECO:0000256" key="2">
    <source>
        <dbReference type="SAM" id="Phobius"/>
    </source>
</evidence>
<protein>
    <submittedName>
        <fullName evidence="3">Uncharacterized protein</fullName>
    </submittedName>
</protein>